<dbReference type="Gene3D" id="1.25.40.420">
    <property type="match status" value="1"/>
</dbReference>
<feature type="region of interest" description="Disordered" evidence="1">
    <location>
        <begin position="99"/>
        <end position="142"/>
    </location>
</feature>
<dbReference type="OrthoDB" id="25620at2759"/>
<keyword evidence="4" id="KW-1185">Reference proteome</keyword>
<dbReference type="Proteomes" id="UP000789396">
    <property type="component" value="Unassembled WGS sequence"/>
</dbReference>
<dbReference type="AlphaFoldDB" id="A0A9N9E575"/>
<organism evidence="3 4">
    <name type="scientific">Racocetra fulgida</name>
    <dbReference type="NCBI Taxonomy" id="60492"/>
    <lineage>
        <taxon>Eukaryota</taxon>
        <taxon>Fungi</taxon>
        <taxon>Fungi incertae sedis</taxon>
        <taxon>Mucoromycota</taxon>
        <taxon>Glomeromycotina</taxon>
        <taxon>Glomeromycetes</taxon>
        <taxon>Diversisporales</taxon>
        <taxon>Gigasporaceae</taxon>
        <taxon>Racocetra</taxon>
    </lineage>
</organism>
<dbReference type="PROSITE" id="PS51886">
    <property type="entry name" value="TLDC"/>
    <property type="match status" value="1"/>
</dbReference>
<evidence type="ECO:0000313" key="4">
    <source>
        <dbReference type="Proteomes" id="UP000789396"/>
    </source>
</evidence>
<dbReference type="EMBL" id="CAJVPZ010015076">
    <property type="protein sequence ID" value="CAG8663042.1"/>
    <property type="molecule type" value="Genomic_DNA"/>
</dbReference>
<evidence type="ECO:0000256" key="1">
    <source>
        <dbReference type="SAM" id="MobiDB-lite"/>
    </source>
</evidence>
<feature type="compositionally biased region" description="Low complexity" evidence="1">
    <location>
        <begin position="111"/>
        <end position="137"/>
    </location>
</feature>
<feature type="domain" description="TLDc" evidence="2">
    <location>
        <begin position="411"/>
        <end position="602"/>
    </location>
</feature>
<comment type="caution">
    <text evidence="3">The sequence shown here is derived from an EMBL/GenBank/DDBJ whole genome shotgun (WGS) entry which is preliminary data.</text>
</comment>
<protein>
    <submittedName>
        <fullName evidence="3">14711_t:CDS:1</fullName>
    </submittedName>
</protein>
<accession>A0A9N9E575</accession>
<sequence>MGHTQSSGDVPSLSLDKSLPSVPTLVLDNHNKNPIICNNLPTSTYNSKEKFLSSKSNFVMSPVAEGYETEKSQKQTLNSIQQNTDDYFSYRKSEAKGKSTNFVVDQPQTPSSINSSYDDYDSSESSYSSHSRSYSSDNGYLYKTKHSRDHRSLSLPNSPLEFSRRQSSSYLSHCSLYSESRYEPLKWKKKLDARRRSSLRIKNNSSPVSEPNNIPYSYKEAMDKICGENHFLTTYQESDSSFRRSDDDFCNSTPNTSVTALSSVNDEITEDLSSLDPKLLFGSETFYSLPESHVLYLIQKDDVGGHSEVVIWQSLIEWGKRNTPKLNFDKDVNKWSPKDFESLARTLRNCIYWIRFSQMTPIEFQIYVIPYRPIIPQYIIGDFLRQKITDHSKVSYALAPPRIPTTSIESDLITGRHATILSQWIKNETHESVEGKLSHRFNLIYRASRDGSTSKDFHLHCDNQGPTILVVKLSGYNIFVGGYNAMSYKESSRRSSLSLSRRNSINKKLEDLAQQNCFIFSFENSYFPEQTAIISRVIPEYKKEAIIRHSWGGPCFGKGDLLVCPDKNNKVLQIHPESYELPIINSNSRNFRWDDFEIFQVIDI</sequence>
<reference evidence="3" key="1">
    <citation type="submission" date="2021-06" db="EMBL/GenBank/DDBJ databases">
        <authorList>
            <person name="Kallberg Y."/>
            <person name="Tangrot J."/>
            <person name="Rosling A."/>
        </authorList>
    </citation>
    <scope>NUCLEOTIDE SEQUENCE</scope>
    <source>
        <strain evidence="3">IN212</strain>
    </source>
</reference>
<evidence type="ECO:0000313" key="3">
    <source>
        <dbReference type="EMBL" id="CAG8663042.1"/>
    </source>
</evidence>
<name>A0A9N9E575_9GLOM</name>
<proteinExistence type="predicted"/>
<evidence type="ECO:0000259" key="2">
    <source>
        <dbReference type="PROSITE" id="PS51886"/>
    </source>
</evidence>
<gene>
    <name evidence="3" type="ORF">RFULGI_LOCUS8928</name>
</gene>
<dbReference type="InterPro" id="IPR006571">
    <property type="entry name" value="TLDc_dom"/>
</dbReference>
<feature type="compositionally biased region" description="Polar residues" evidence="1">
    <location>
        <begin position="99"/>
        <end position="110"/>
    </location>
</feature>
<dbReference type="Pfam" id="PF07534">
    <property type="entry name" value="TLD"/>
    <property type="match status" value="1"/>
</dbReference>